<evidence type="ECO:0000313" key="3">
    <source>
        <dbReference type="Proteomes" id="UP000730481"/>
    </source>
</evidence>
<dbReference type="AlphaFoldDB" id="A0A9P5A8M8"/>
<dbReference type="EMBL" id="PVQB02000703">
    <property type="protein sequence ID" value="KAF4334310.1"/>
    <property type="molecule type" value="Genomic_DNA"/>
</dbReference>
<accession>A0A9P5A8M8</accession>
<reference evidence="2" key="2">
    <citation type="submission" date="2020-02" db="EMBL/GenBank/DDBJ databases">
        <title>Identification and distribution of gene clusters putatively required for synthesis of sphingolipid metabolism inhibitors in phylogenetically diverse species of the filamentous fungus Fusarium.</title>
        <authorList>
            <person name="Kim H.-S."/>
            <person name="Busman M."/>
            <person name="Brown D.W."/>
            <person name="Divon H."/>
            <person name="Uhlig S."/>
            <person name="Proctor R.H."/>
        </authorList>
    </citation>
    <scope>NUCLEOTIDE SEQUENCE</scope>
    <source>
        <strain evidence="2">NRRL 25174</strain>
    </source>
</reference>
<reference evidence="2" key="1">
    <citation type="journal article" date="2017" name="Mycologia">
        <title>Fusarium algeriense, sp. nov., a novel toxigenic crown rot pathogen of durum wheat from Algeria is nested in the Fusarium burgessii species complex.</title>
        <authorList>
            <person name="Laraba I."/>
            <person name="Keddad A."/>
            <person name="Boureghda H."/>
            <person name="Abdallah N."/>
            <person name="Vaughan M.M."/>
            <person name="Proctor R.H."/>
            <person name="Busman M."/>
            <person name="O'Donnell K."/>
        </authorList>
    </citation>
    <scope>NUCLEOTIDE SEQUENCE</scope>
    <source>
        <strain evidence="2">NRRL 25174</strain>
    </source>
</reference>
<feature type="region of interest" description="Disordered" evidence="1">
    <location>
        <begin position="1"/>
        <end position="25"/>
    </location>
</feature>
<protein>
    <recommendedName>
        <fullName evidence="4">RRM domain-containing protein</fullName>
    </recommendedName>
</protein>
<dbReference type="OrthoDB" id="4865224at2759"/>
<evidence type="ECO:0000313" key="2">
    <source>
        <dbReference type="EMBL" id="KAF4334310.1"/>
    </source>
</evidence>
<feature type="compositionally biased region" description="Acidic residues" evidence="1">
    <location>
        <begin position="233"/>
        <end position="242"/>
    </location>
</feature>
<comment type="caution">
    <text evidence="2">The sequence shown here is derived from an EMBL/GenBank/DDBJ whole genome shotgun (WGS) entry which is preliminary data.</text>
</comment>
<feature type="compositionally biased region" description="Polar residues" evidence="1">
    <location>
        <begin position="206"/>
        <end position="232"/>
    </location>
</feature>
<dbReference type="Proteomes" id="UP000730481">
    <property type="component" value="Unassembled WGS sequence"/>
</dbReference>
<organism evidence="2 3">
    <name type="scientific">Fusarium beomiforme</name>
    <dbReference type="NCBI Taxonomy" id="44412"/>
    <lineage>
        <taxon>Eukaryota</taxon>
        <taxon>Fungi</taxon>
        <taxon>Dikarya</taxon>
        <taxon>Ascomycota</taxon>
        <taxon>Pezizomycotina</taxon>
        <taxon>Sordariomycetes</taxon>
        <taxon>Hypocreomycetidae</taxon>
        <taxon>Hypocreales</taxon>
        <taxon>Nectriaceae</taxon>
        <taxon>Fusarium</taxon>
        <taxon>Fusarium burgessii species complex</taxon>
    </lineage>
</organism>
<name>A0A9P5A8M8_9HYPO</name>
<proteinExistence type="predicted"/>
<sequence length="722" mass="79819">MATPNRNDQNGHTSNNGNWDNLSTSSDTVVVNEDDNGAVFGPEFASVYPWGMDISITNNPGAMGANFAERSDLLHEELALYEQELEFMSNPMENPDVSSEELIRYRETRDSMKAGVSNEVLKNVRAMHDFFQIRVSQPFPKPRSPGHDIDHVTPQDEIVNGAKKNLSALQILDKVRKLRDIARELDEGNEIIRGRIREWAPWSYDTDGNNGNDEATSSDGNSSDPDGQVQQNTEDENDEAEDDHVGSATNPAVDGETRKLLPLNEAMASAAADPSGNGESSTSIAAHNDDEKYKIHVGTVFSPETNFDSRRVLLKGIPQHTTLTQIANAVTGVGGLVRINLQDSLFRTATAFTTACVEFRESTSAKTYISNVKANGLDFVDATGRFFNIDVDMIKTESSFESHHGHPHTWGVGHNSKHSGRCITLDNFPMSAVWYLLNQLGTKYIIRVAFEASSNKMTGMLSVELASTHEAGRLCGLVLQRNFQPYRGVIAQMGFGATPSDRDIDEMTSSVSNIIEHVASKHIELNWNVHPYNTFTPSQNFSYGAPIPRRAVTSRTSSLTVEVCSIVSHVKEVANVVPHILVRDETSDTTLREVPIGDITFTHVDDGLKFVIVGGAIFAREATGEVYIKVDGRPLAELKEEKVLKHKWGDFWGHYCMVNGVDDIRKWAEYGRIAQIRRNINKKLGRSPSYNPEQLTASSSTIPAIIREYINPSGPKVVPTDQ</sequence>
<gene>
    <name evidence="2" type="ORF">FBEOM_11856</name>
</gene>
<evidence type="ECO:0000256" key="1">
    <source>
        <dbReference type="SAM" id="MobiDB-lite"/>
    </source>
</evidence>
<evidence type="ECO:0008006" key="4">
    <source>
        <dbReference type="Google" id="ProtNLM"/>
    </source>
</evidence>
<keyword evidence="3" id="KW-1185">Reference proteome</keyword>
<feature type="region of interest" description="Disordered" evidence="1">
    <location>
        <begin position="201"/>
        <end position="287"/>
    </location>
</feature>